<feature type="transmembrane region" description="Helical" evidence="7">
    <location>
        <begin position="286"/>
        <end position="305"/>
    </location>
</feature>
<evidence type="ECO:0000256" key="1">
    <source>
        <dbReference type="ARBA" id="ARBA00004141"/>
    </source>
</evidence>
<evidence type="ECO:0000256" key="7">
    <source>
        <dbReference type="SAM" id="Phobius"/>
    </source>
</evidence>
<feature type="transmembrane region" description="Helical" evidence="7">
    <location>
        <begin position="341"/>
        <end position="364"/>
    </location>
</feature>
<dbReference type="PROSITE" id="PS50850">
    <property type="entry name" value="MFS"/>
    <property type="match status" value="1"/>
</dbReference>
<keyword evidence="4 7" id="KW-0812">Transmembrane</keyword>
<evidence type="ECO:0000256" key="5">
    <source>
        <dbReference type="ARBA" id="ARBA00022989"/>
    </source>
</evidence>
<accession>A0A833U9E9</accession>
<feature type="transmembrane region" description="Helical" evidence="7">
    <location>
        <begin position="86"/>
        <end position="103"/>
    </location>
</feature>
<evidence type="ECO:0000256" key="2">
    <source>
        <dbReference type="ARBA" id="ARBA00010992"/>
    </source>
</evidence>
<sequence length="442" mass="48097">MNNSNISVEDVPLNGFHQRLTVSVGGASLMDGYILSIIGIALVQMTANLQLTNFWQGMIATSALLGIFAGELFSGWLTDKFGRQKVIFVAPIIFLICSVLQFWTDSPIMIFMLRFLIGIAIAIDYSAATSLFVEFVPKKYRGSRLASFTILWFAGAAMAYIFGDIIVRVMGNEGWRWALSSSVIIGVILLLSRLGTVESARWLITKNRSPDAEDVIKKVYGNQFSLANLPKEPTSSKLSLADMLRMGYGKRLMFVIIFWTCAIIPVFAVYAFAPKVLAALKLEGDWAAYGSVAITLLFVIGCIVGTKLIDVLGRRKMLIHSFLWSGLALLLLGAFSDSSEMVVLVFFGAYALLIGGAQVLELVYPNEIFPTELRPYAMGWAVSATRIGAAIGTFLVPMSLETIGIGNTMYVAAAVTLVGLIVSVAWAPETKSKDLSEAAALE</sequence>
<feature type="transmembrane region" description="Helical" evidence="7">
    <location>
        <begin position="175"/>
        <end position="194"/>
    </location>
</feature>
<keyword evidence="6 7" id="KW-0472">Membrane</keyword>
<feature type="transmembrane region" description="Helical" evidence="7">
    <location>
        <begin position="54"/>
        <end position="74"/>
    </location>
</feature>
<gene>
    <name evidence="9" type="primary">ygcS_1</name>
    <name evidence="9" type="ORF">GAK29_04368</name>
</gene>
<comment type="similarity">
    <text evidence="2">Belongs to the major facilitator superfamily. Sugar transporter (TC 2.A.1.1) family.</text>
</comment>
<dbReference type="InterPro" id="IPR036259">
    <property type="entry name" value="MFS_trans_sf"/>
</dbReference>
<evidence type="ECO:0000313" key="10">
    <source>
        <dbReference type="Proteomes" id="UP000490535"/>
    </source>
</evidence>
<dbReference type="AlphaFoldDB" id="A0A833U9E9"/>
<dbReference type="GO" id="GO:0022857">
    <property type="term" value="F:transmembrane transporter activity"/>
    <property type="evidence" value="ECO:0007669"/>
    <property type="project" value="InterPro"/>
</dbReference>
<evidence type="ECO:0000256" key="4">
    <source>
        <dbReference type="ARBA" id="ARBA00022692"/>
    </source>
</evidence>
<dbReference type="PANTHER" id="PTHR23511:SF34">
    <property type="entry name" value="SYNAPTIC VESICLE GLYCOPROTEIN 2"/>
    <property type="match status" value="1"/>
</dbReference>
<reference evidence="10" key="1">
    <citation type="journal article" date="2020" name="MBio">
        <title>Horizontal gene transfer to a defensive symbiont with a reduced genome amongst a multipartite beetle microbiome.</title>
        <authorList>
            <person name="Waterworth S.C."/>
            <person name="Florez L.V."/>
            <person name="Rees E.R."/>
            <person name="Hertweck C."/>
            <person name="Kaltenpoth M."/>
            <person name="Kwan J.C."/>
        </authorList>
    </citation>
    <scope>NUCLEOTIDE SEQUENCE [LARGE SCALE GENOMIC DNA]</scope>
</reference>
<feature type="domain" description="Major facilitator superfamily (MFS) profile" evidence="8">
    <location>
        <begin position="20"/>
        <end position="431"/>
    </location>
</feature>
<dbReference type="InterPro" id="IPR005828">
    <property type="entry name" value="MFS_sugar_transport-like"/>
</dbReference>
<dbReference type="CDD" id="cd17316">
    <property type="entry name" value="MFS_SV2_like"/>
    <property type="match status" value="1"/>
</dbReference>
<keyword evidence="3" id="KW-0813">Transport</keyword>
<dbReference type="EMBL" id="WNDP01000189">
    <property type="protein sequence ID" value="KAF1018023.1"/>
    <property type="molecule type" value="Genomic_DNA"/>
</dbReference>
<feature type="transmembrane region" description="Helical" evidence="7">
    <location>
        <begin position="252"/>
        <end position="274"/>
    </location>
</feature>
<dbReference type="Gene3D" id="1.20.1250.20">
    <property type="entry name" value="MFS general substrate transporter like domains"/>
    <property type="match status" value="1"/>
</dbReference>
<keyword evidence="5 7" id="KW-1133">Transmembrane helix</keyword>
<name>A0A833U9E9_ACIBZ</name>
<evidence type="ECO:0000256" key="6">
    <source>
        <dbReference type="ARBA" id="ARBA00023136"/>
    </source>
</evidence>
<feature type="transmembrane region" description="Helical" evidence="7">
    <location>
        <begin position="408"/>
        <end position="427"/>
    </location>
</feature>
<dbReference type="PANTHER" id="PTHR23511">
    <property type="entry name" value="SYNAPTIC VESICLE GLYCOPROTEIN 2"/>
    <property type="match status" value="1"/>
</dbReference>
<comment type="subcellular location">
    <subcellularLocation>
        <location evidence="1">Membrane</location>
        <topology evidence="1">Multi-pass membrane protein</topology>
    </subcellularLocation>
</comment>
<organism evidence="9 10">
    <name type="scientific">Acinetobacter bereziniae</name>
    <name type="common">Acinetobacter genomosp. 10</name>
    <dbReference type="NCBI Taxonomy" id="106648"/>
    <lineage>
        <taxon>Bacteria</taxon>
        <taxon>Pseudomonadati</taxon>
        <taxon>Pseudomonadota</taxon>
        <taxon>Gammaproteobacteria</taxon>
        <taxon>Moraxellales</taxon>
        <taxon>Moraxellaceae</taxon>
        <taxon>Acinetobacter</taxon>
    </lineage>
</organism>
<evidence type="ECO:0000313" key="9">
    <source>
        <dbReference type="EMBL" id="KAF1018023.1"/>
    </source>
</evidence>
<feature type="transmembrane region" description="Helical" evidence="7">
    <location>
        <begin position="376"/>
        <end position="396"/>
    </location>
</feature>
<evidence type="ECO:0000259" key="8">
    <source>
        <dbReference type="PROSITE" id="PS50850"/>
    </source>
</evidence>
<comment type="caution">
    <text evidence="9">The sequence shown here is derived from an EMBL/GenBank/DDBJ whole genome shotgun (WGS) entry which is preliminary data.</text>
</comment>
<dbReference type="InterPro" id="IPR020846">
    <property type="entry name" value="MFS_dom"/>
</dbReference>
<feature type="transmembrane region" description="Helical" evidence="7">
    <location>
        <begin position="109"/>
        <end position="133"/>
    </location>
</feature>
<dbReference type="SUPFAM" id="SSF103473">
    <property type="entry name" value="MFS general substrate transporter"/>
    <property type="match status" value="1"/>
</dbReference>
<dbReference type="GO" id="GO:0016020">
    <property type="term" value="C:membrane"/>
    <property type="evidence" value="ECO:0007669"/>
    <property type="project" value="UniProtKB-SubCell"/>
</dbReference>
<protein>
    <submittedName>
        <fullName evidence="9">Inner membrane metabolite transport protein YgcS</fullName>
    </submittedName>
</protein>
<feature type="transmembrane region" description="Helical" evidence="7">
    <location>
        <begin position="145"/>
        <end position="163"/>
    </location>
</feature>
<dbReference type="Pfam" id="PF00083">
    <property type="entry name" value="Sugar_tr"/>
    <property type="match status" value="1"/>
</dbReference>
<feature type="transmembrane region" description="Helical" evidence="7">
    <location>
        <begin position="20"/>
        <end position="42"/>
    </location>
</feature>
<feature type="transmembrane region" description="Helical" evidence="7">
    <location>
        <begin position="317"/>
        <end position="335"/>
    </location>
</feature>
<evidence type="ECO:0000256" key="3">
    <source>
        <dbReference type="ARBA" id="ARBA00022448"/>
    </source>
</evidence>
<proteinExistence type="inferred from homology"/>
<dbReference type="Proteomes" id="UP000490535">
    <property type="component" value="Unassembled WGS sequence"/>
</dbReference>